<dbReference type="OrthoDB" id="5417628at2759"/>
<evidence type="ECO:0000256" key="1">
    <source>
        <dbReference type="SAM" id="MobiDB-lite"/>
    </source>
</evidence>
<reference evidence="2 3" key="1">
    <citation type="journal article" date="2015" name="Genome Announc.">
        <title>Draft Genome Sequence and Gene Annotation of the Entomopathogenic Fungus Verticillium hemipterigenum.</title>
        <authorList>
            <person name="Horn F."/>
            <person name="Habel A."/>
            <person name="Scharf D.H."/>
            <person name="Dworschak J."/>
            <person name="Brakhage A.A."/>
            <person name="Guthke R."/>
            <person name="Hertweck C."/>
            <person name="Linde J."/>
        </authorList>
    </citation>
    <scope>NUCLEOTIDE SEQUENCE [LARGE SCALE GENOMIC DNA]</scope>
</reference>
<evidence type="ECO:0000313" key="3">
    <source>
        <dbReference type="Proteomes" id="UP000039046"/>
    </source>
</evidence>
<name>A0A0A1TQ55_9HYPO</name>
<dbReference type="HOGENOM" id="CLU_018143_2_0_1"/>
<keyword evidence="3" id="KW-1185">Reference proteome</keyword>
<evidence type="ECO:0000313" key="2">
    <source>
        <dbReference type="EMBL" id="CEJ93748.1"/>
    </source>
</evidence>
<dbReference type="Proteomes" id="UP000039046">
    <property type="component" value="Unassembled WGS sequence"/>
</dbReference>
<feature type="compositionally biased region" description="Basic and acidic residues" evidence="1">
    <location>
        <begin position="269"/>
        <end position="285"/>
    </location>
</feature>
<organism evidence="2 3">
    <name type="scientific">[Torrubiella] hemipterigena</name>
    <dbReference type="NCBI Taxonomy" id="1531966"/>
    <lineage>
        <taxon>Eukaryota</taxon>
        <taxon>Fungi</taxon>
        <taxon>Dikarya</taxon>
        <taxon>Ascomycota</taxon>
        <taxon>Pezizomycotina</taxon>
        <taxon>Sordariomycetes</taxon>
        <taxon>Hypocreomycetidae</taxon>
        <taxon>Hypocreales</taxon>
        <taxon>Clavicipitaceae</taxon>
        <taxon>Clavicipitaceae incertae sedis</taxon>
        <taxon>'Torrubiella' clade</taxon>
    </lineage>
</organism>
<gene>
    <name evidence="2" type="ORF">VHEMI09318</name>
</gene>
<dbReference type="AlphaFoldDB" id="A0A0A1TQ55"/>
<dbReference type="EMBL" id="CDHN01000006">
    <property type="protein sequence ID" value="CEJ93748.1"/>
    <property type="molecule type" value="Genomic_DNA"/>
</dbReference>
<accession>A0A0A1TQ55</accession>
<protein>
    <submittedName>
        <fullName evidence="2">Uncharacterized protein</fullName>
    </submittedName>
</protein>
<sequence length="429" mass="48529">MRYGDWDVLLFPRDCKVPFKEFKVDCHIVHDTEFAHSYGSFCLPTVCCFVPGLVPGEPFQISIHSWNPPTFDPITQAYPQYQDNAVFEARVFIDGRLIASTSFGNEKTMQTWPYVIEYSIANSMKGDLEPLRFPTFRSEILEQNYWSPADDIGRIKVTISEGFLQPYTDRSVERIKNLVSFSFQHVPAKILESSGIAWPNERMWQAVRFNSSMTVPTLPSDVPDSHAHSPRKRSKPIKTAKFPMAQDRNWPTNDGPIAHQQLGFAGDLRLGDGIHGRMNHDKKSNTDSSMPDYMSPNTAAVQIFDSDTGEHSDLEQMLNAPTNTPTSRPLVSQDRDLASRIEGVRKKPFEPLTELSDSILNQPSLFHLARHYNGAPPWNKDIGDEVVPAELVNDNMPLRMRPSKDLRLEPDEKLASLHGQQIIDDSDSG</sequence>
<feature type="compositionally biased region" description="Basic residues" evidence="1">
    <location>
        <begin position="228"/>
        <end position="238"/>
    </location>
</feature>
<feature type="region of interest" description="Disordered" evidence="1">
    <location>
        <begin position="218"/>
        <end position="295"/>
    </location>
</feature>
<proteinExistence type="predicted"/>
<dbReference type="STRING" id="1531966.A0A0A1TQ55"/>